<gene>
    <name evidence="2" type="ORF">GMARGA_LOCUS3339</name>
</gene>
<accession>A0ABM8W4S6</accession>
<feature type="chain" id="PRO_5046925627" evidence="1">
    <location>
        <begin position="18"/>
        <end position="53"/>
    </location>
</feature>
<evidence type="ECO:0000313" key="3">
    <source>
        <dbReference type="Proteomes" id="UP000789901"/>
    </source>
</evidence>
<feature type="signal peptide" evidence="1">
    <location>
        <begin position="1"/>
        <end position="17"/>
    </location>
</feature>
<evidence type="ECO:0000256" key="1">
    <source>
        <dbReference type="SAM" id="SignalP"/>
    </source>
</evidence>
<proteinExistence type="predicted"/>
<sequence length="53" mass="5921">MYWRFLAIARAVPRLDSFFLATCVLQFEVSQCESFLHSSNPSIVVVSSSGLPL</sequence>
<keyword evidence="3" id="KW-1185">Reference proteome</keyword>
<keyword evidence="1" id="KW-0732">Signal</keyword>
<dbReference type="EMBL" id="CAJVQB010001190">
    <property type="protein sequence ID" value="CAG8524919.1"/>
    <property type="molecule type" value="Genomic_DNA"/>
</dbReference>
<protein>
    <submittedName>
        <fullName evidence="2">24023_t:CDS:1</fullName>
    </submittedName>
</protein>
<dbReference type="Proteomes" id="UP000789901">
    <property type="component" value="Unassembled WGS sequence"/>
</dbReference>
<comment type="caution">
    <text evidence="2">The sequence shown here is derived from an EMBL/GenBank/DDBJ whole genome shotgun (WGS) entry which is preliminary data.</text>
</comment>
<evidence type="ECO:0000313" key="2">
    <source>
        <dbReference type="EMBL" id="CAG8524919.1"/>
    </source>
</evidence>
<organism evidence="2 3">
    <name type="scientific">Gigaspora margarita</name>
    <dbReference type="NCBI Taxonomy" id="4874"/>
    <lineage>
        <taxon>Eukaryota</taxon>
        <taxon>Fungi</taxon>
        <taxon>Fungi incertae sedis</taxon>
        <taxon>Mucoromycota</taxon>
        <taxon>Glomeromycotina</taxon>
        <taxon>Glomeromycetes</taxon>
        <taxon>Diversisporales</taxon>
        <taxon>Gigasporaceae</taxon>
        <taxon>Gigaspora</taxon>
    </lineage>
</organism>
<reference evidence="2 3" key="1">
    <citation type="submission" date="2021-06" db="EMBL/GenBank/DDBJ databases">
        <authorList>
            <person name="Kallberg Y."/>
            <person name="Tangrot J."/>
            <person name="Rosling A."/>
        </authorList>
    </citation>
    <scope>NUCLEOTIDE SEQUENCE [LARGE SCALE GENOMIC DNA]</scope>
    <source>
        <strain evidence="2 3">120-4 pot B 10/14</strain>
    </source>
</reference>
<name>A0ABM8W4S6_GIGMA</name>